<dbReference type="Proteomes" id="UP001066276">
    <property type="component" value="Chromosome 9"/>
</dbReference>
<dbReference type="AlphaFoldDB" id="A0AAV7MU99"/>
<comment type="caution">
    <text evidence="2">The sequence shown here is derived from an EMBL/GenBank/DDBJ whole genome shotgun (WGS) entry which is preliminary data.</text>
</comment>
<reference evidence="2" key="1">
    <citation type="journal article" date="2022" name="bioRxiv">
        <title>Sequencing and chromosome-scale assembly of the giantPleurodeles waltlgenome.</title>
        <authorList>
            <person name="Brown T."/>
            <person name="Elewa A."/>
            <person name="Iarovenko S."/>
            <person name="Subramanian E."/>
            <person name="Araus A.J."/>
            <person name="Petzold A."/>
            <person name="Susuki M."/>
            <person name="Suzuki K.-i.T."/>
            <person name="Hayashi T."/>
            <person name="Toyoda A."/>
            <person name="Oliveira C."/>
            <person name="Osipova E."/>
            <person name="Leigh N.D."/>
            <person name="Simon A."/>
            <person name="Yun M.H."/>
        </authorList>
    </citation>
    <scope>NUCLEOTIDE SEQUENCE</scope>
    <source>
        <strain evidence="2">20211129_DDA</strain>
        <tissue evidence="2">Liver</tissue>
    </source>
</reference>
<evidence type="ECO:0000313" key="2">
    <source>
        <dbReference type="EMBL" id="KAJ1103880.1"/>
    </source>
</evidence>
<dbReference type="EMBL" id="JANPWB010000013">
    <property type="protein sequence ID" value="KAJ1103880.1"/>
    <property type="molecule type" value="Genomic_DNA"/>
</dbReference>
<evidence type="ECO:0000256" key="1">
    <source>
        <dbReference type="SAM" id="MobiDB-lite"/>
    </source>
</evidence>
<protein>
    <submittedName>
        <fullName evidence="2">Uncharacterized protein</fullName>
    </submittedName>
</protein>
<evidence type="ECO:0000313" key="3">
    <source>
        <dbReference type="Proteomes" id="UP001066276"/>
    </source>
</evidence>
<feature type="region of interest" description="Disordered" evidence="1">
    <location>
        <begin position="87"/>
        <end position="118"/>
    </location>
</feature>
<keyword evidence="3" id="KW-1185">Reference proteome</keyword>
<organism evidence="2 3">
    <name type="scientific">Pleurodeles waltl</name>
    <name type="common">Iberian ribbed newt</name>
    <dbReference type="NCBI Taxonomy" id="8319"/>
    <lineage>
        <taxon>Eukaryota</taxon>
        <taxon>Metazoa</taxon>
        <taxon>Chordata</taxon>
        <taxon>Craniata</taxon>
        <taxon>Vertebrata</taxon>
        <taxon>Euteleostomi</taxon>
        <taxon>Amphibia</taxon>
        <taxon>Batrachia</taxon>
        <taxon>Caudata</taxon>
        <taxon>Salamandroidea</taxon>
        <taxon>Salamandridae</taxon>
        <taxon>Pleurodelinae</taxon>
        <taxon>Pleurodeles</taxon>
    </lineage>
</organism>
<gene>
    <name evidence="2" type="ORF">NDU88_001301</name>
</gene>
<accession>A0AAV7MU99</accession>
<proteinExistence type="predicted"/>
<sequence>METSATFELVGSLSLHPFLTWRAQRFSAACRNPRPSDKGEVTGLAGRGKAELGLACLEKDLCCTAGVGASHEPPFAFGNYPKKSLLPTASCPGQPPEPCRLPDLHLERPGQGQVARDL</sequence>
<name>A0AAV7MU99_PLEWA</name>